<organism evidence="5 6">
    <name type="scientific">Stichopus japonicus</name>
    <name type="common">Sea cucumber</name>
    <dbReference type="NCBI Taxonomy" id="307972"/>
    <lineage>
        <taxon>Eukaryota</taxon>
        <taxon>Metazoa</taxon>
        <taxon>Echinodermata</taxon>
        <taxon>Eleutherozoa</taxon>
        <taxon>Echinozoa</taxon>
        <taxon>Holothuroidea</taxon>
        <taxon>Aspidochirotacea</taxon>
        <taxon>Aspidochirotida</taxon>
        <taxon>Stichopodidae</taxon>
        <taxon>Apostichopus</taxon>
    </lineage>
</organism>
<dbReference type="Proteomes" id="UP000230750">
    <property type="component" value="Unassembled WGS sequence"/>
</dbReference>
<accession>A0A2G8LP38</accession>
<evidence type="ECO:0000256" key="2">
    <source>
        <dbReference type="ARBA" id="ARBA00023002"/>
    </source>
</evidence>
<evidence type="ECO:0000259" key="4">
    <source>
        <dbReference type="Pfam" id="PF01073"/>
    </source>
</evidence>
<dbReference type="AlphaFoldDB" id="A0A2G8LP38"/>
<keyword evidence="3" id="KW-0472">Membrane</keyword>
<evidence type="ECO:0000256" key="3">
    <source>
        <dbReference type="RuleBase" id="RU004475"/>
    </source>
</evidence>
<dbReference type="Gene3D" id="3.40.50.720">
    <property type="entry name" value="NAD(P)-binding Rossmann-like Domain"/>
    <property type="match status" value="1"/>
</dbReference>
<keyword evidence="3" id="KW-1133">Transmembrane helix</keyword>
<dbReference type="InterPro" id="IPR050177">
    <property type="entry name" value="Lipid_A_modif_metabolic_enz"/>
</dbReference>
<evidence type="ECO:0000256" key="1">
    <source>
        <dbReference type="ARBA" id="ARBA00009219"/>
    </source>
</evidence>
<dbReference type="PANTHER" id="PTHR43245:SF51">
    <property type="entry name" value="SHORT CHAIN DEHYDROGENASE_REDUCTASE FAMILY 42E, MEMBER 2"/>
    <property type="match status" value="1"/>
</dbReference>
<dbReference type="FunFam" id="3.40.50.720:FF:000495">
    <property type="entry name" value="3 hydroxysteroid dehydrogenase, putative"/>
    <property type="match status" value="1"/>
</dbReference>
<keyword evidence="6" id="KW-1185">Reference proteome</keyword>
<dbReference type="PANTHER" id="PTHR43245">
    <property type="entry name" value="BIFUNCTIONAL POLYMYXIN RESISTANCE PROTEIN ARNA"/>
    <property type="match status" value="1"/>
</dbReference>
<feature type="domain" description="3-beta hydroxysteroid dehydrogenase/isomerase" evidence="4">
    <location>
        <begin position="10"/>
        <end position="285"/>
    </location>
</feature>
<dbReference type="GO" id="GO:0016616">
    <property type="term" value="F:oxidoreductase activity, acting on the CH-OH group of donors, NAD or NADP as acceptor"/>
    <property type="evidence" value="ECO:0007669"/>
    <property type="project" value="InterPro"/>
</dbReference>
<dbReference type="STRING" id="307972.A0A2G8LP38"/>
<comment type="caution">
    <text evidence="5">The sequence shown here is derived from an EMBL/GenBank/DDBJ whole genome shotgun (WGS) entry which is preliminary data.</text>
</comment>
<dbReference type="SUPFAM" id="SSF51735">
    <property type="entry name" value="NAD(P)-binding Rossmann-fold domains"/>
    <property type="match status" value="1"/>
</dbReference>
<dbReference type="GO" id="GO:0006694">
    <property type="term" value="P:steroid biosynthetic process"/>
    <property type="evidence" value="ECO:0007669"/>
    <property type="project" value="InterPro"/>
</dbReference>
<dbReference type="OrthoDB" id="2735536at2759"/>
<dbReference type="InterPro" id="IPR002225">
    <property type="entry name" value="3Beta_OHSteriod_DH/Estase"/>
</dbReference>
<keyword evidence="2 3" id="KW-0560">Oxidoreductase</keyword>
<sequence length="378" mass="42593">MTNQEGVTILVTGGAGFLGQHIVKELMEQEVFPVKEIRSFDIQPFKWHHGLHPSKNSQKLYHIEGSICDPAALTQACENVDVVIHNCSCVAFGAYPNRKSTRAVNVDGTENVVDACIEQNVECLVYTSSIEVANDLKKPSVNASETSVTVPAINPIFHVYSKSKYDAEKMVLTANNKTLKNGKKLRTCALRPCGIYGEGDHILTTNLGYFLNAGIAFRIGEPSGKSQYAYAGNLAYSYVFAVKSLLRPDEKTDISGEAFFLGDDTPIYSIGELVSHFAKALVAETGTATPPYWLMYTIAFFLTVMCWLVSNLKYWEMPFHTNAVRYMFGEYHYSWEKLQRVLGYKPRYTYKEAFDRTITYYEHFFGLNNKSNQTKKQK</sequence>
<dbReference type="InterPro" id="IPR036291">
    <property type="entry name" value="NAD(P)-bd_dom_sf"/>
</dbReference>
<comment type="similarity">
    <text evidence="1 3">Belongs to the 3-beta-HSD family.</text>
</comment>
<reference evidence="5 6" key="1">
    <citation type="journal article" date="2017" name="PLoS Biol.">
        <title>The sea cucumber genome provides insights into morphological evolution and visceral regeneration.</title>
        <authorList>
            <person name="Zhang X."/>
            <person name="Sun L."/>
            <person name="Yuan J."/>
            <person name="Sun Y."/>
            <person name="Gao Y."/>
            <person name="Zhang L."/>
            <person name="Li S."/>
            <person name="Dai H."/>
            <person name="Hamel J.F."/>
            <person name="Liu C."/>
            <person name="Yu Y."/>
            <person name="Liu S."/>
            <person name="Lin W."/>
            <person name="Guo K."/>
            <person name="Jin S."/>
            <person name="Xu P."/>
            <person name="Storey K.B."/>
            <person name="Huan P."/>
            <person name="Zhang T."/>
            <person name="Zhou Y."/>
            <person name="Zhang J."/>
            <person name="Lin C."/>
            <person name="Li X."/>
            <person name="Xing L."/>
            <person name="Huo D."/>
            <person name="Sun M."/>
            <person name="Wang L."/>
            <person name="Mercier A."/>
            <person name="Li F."/>
            <person name="Yang H."/>
            <person name="Xiang J."/>
        </authorList>
    </citation>
    <scope>NUCLEOTIDE SEQUENCE [LARGE SCALE GENOMIC DNA]</scope>
    <source>
        <strain evidence="5">Shaxun</strain>
        <tissue evidence="5">Muscle</tissue>
    </source>
</reference>
<protein>
    <submittedName>
        <fullName evidence="5">Putative 3 beta-hydroxysteroid dehydrogenase type 7</fullName>
    </submittedName>
</protein>
<name>A0A2G8LP38_STIJA</name>
<gene>
    <name evidence="5" type="ORF">BSL78_01165</name>
</gene>
<dbReference type="Pfam" id="PF01073">
    <property type="entry name" value="3Beta_HSD"/>
    <property type="match status" value="1"/>
</dbReference>
<keyword evidence="3" id="KW-0812">Transmembrane</keyword>
<dbReference type="EMBL" id="MRZV01000022">
    <property type="protein sequence ID" value="PIK61940.1"/>
    <property type="molecule type" value="Genomic_DNA"/>
</dbReference>
<evidence type="ECO:0000313" key="6">
    <source>
        <dbReference type="Proteomes" id="UP000230750"/>
    </source>
</evidence>
<proteinExistence type="inferred from homology"/>
<evidence type="ECO:0000313" key="5">
    <source>
        <dbReference type="EMBL" id="PIK61940.1"/>
    </source>
</evidence>
<feature type="transmembrane region" description="Helical" evidence="3">
    <location>
        <begin position="292"/>
        <end position="310"/>
    </location>
</feature>